<evidence type="ECO:0000313" key="3">
    <source>
        <dbReference type="Proteomes" id="UP001172102"/>
    </source>
</evidence>
<sequence>MVQIVPVVLTAAALLGQALAIANCTQSQFYCGFTLLDSGANIALWKPKIDAALAERGLPADSDHEYNSLFFCTGPQSVALDEFCPANSNFRCQPRTANGCGSGNSPNDCCAPNF</sequence>
<feature type="chain" id="PRO_5041328014" evidence="1">
    <location>
        <begin position="21"/>
        <end position="114"/>
    </location>
</feature>
<keyword evidence="1" id="KW-0732">Signal</keyword>
<dbReference type="EMBL" id="JAUKUA010000001">
    <property type="protein sequence ID" value="KAK0730929.1"/>
    <property type="molecule type" value="Genomic_DNA"/>
</dbReference>
<reference evidence="2" key="1">
    <citation type="submission" date="2023-06" db="EMBL/GenBank/DDBJ databases">
        <title>Genome-scale phylogeny and comparative genomics of the fungal order Sordariales.</title>
        <authorList>
            <consortium name="Lawrence Berkeley National Laboratory"/>
            <person name="Hensen N."/>
            <person name="Bonometti L."/>
            <person name="Westerberg I."/>
            <person name="Brannstrom I.O."/>
            <person name="Guillou S."/>
            <person name="Cros-Aarteil S."/>
            <person name="Calhoun S."/>
            <person name="Haridas S."/>
            <person name="Kuo A."/>
            <person name="Mondo S."/>
            <person name="Pangilinan J."/>
            <person name="Riley R."/>
            <person name="Labutti K."/>
            <person name="Andreopoulos B."/>
            <person name="Lipzen A."/>
            <person name="Chen C."/>
            <person name="Yanf M."/>
            <person name="Daum C."/>
            <person name="Ng V."/>
            <person name="Clum A."/>
            <person name="Steindorff A."/>
            <person name="Ohm R."/>
            <person name="Martin F."/>
            <person name="Silar P."/>
            <person name="Natvig D."/>
            <person name="Lalanne C."/>
            <person name="Gautier V."/>
            <person name="Ament-Velasquez S.L."/>
            <person name="Kruys A."/>
            <person name="Hutchinson M.I."/>
            <person name="Powell A.J."/>
            <person name="Barry K."/>
            <person name="Miller A.N."/>
            <person name="Grigoriev I.V."/>
            <person name="Debuchy R."/>
            <person name="Gladieux P."/>
            <person name="Thoren M.H."/>
            <person name="Johannesson H."/>
        </authorList>
    </citation>
    <scope>NUCLEOTIDE SEQUENCE</scope>
    <source>
        <strain evidence="2">SMH4607-1</strain>
    </source>
</reference>
<evidence type="ECO:0000313" key="2">
    <source>
        <dbReference type="EMBL" id="KAK0730929.1"/>
    </source>
</evidence>
<protein>
    <submittedName>
        <fullName evidence="2">Uncharacterized protein</fullName>
    </submittedName>
</protein>
<dbReference type="AlphaFoldDB" id="A0AA40BB30"/>
<dbReference type="Proteomes" id="UP001172102">
    <property type="component" value="Unassembled WGS sequence"/>
</dbReference>
<organism evidence="2 3">
    <name type="scientific">Lasiosphaeris hirsuta</name>
    <dbReference type="NCBI Taxonomy" id="260670"/>
    <lineage>
        <taxon>Eukaryota</taxon>
        <taxon>Fungi</taxon>
        <taxon>Dikarya</taxon>
        <taxon>Ascomycota</taxon>
        <taxon>Pezizomycotina</taxon>
        <taxon>Sordariomycetes</taxon>
        <taxon>Sordariomycetidae</taxon>
        <taxon>Sordariales</taxon>
        <taxon>Lasiosphaeriaceae</taxon>
        <taxon>Lasiosphaeris</taxon>
    </lineage>
</organism>
<keyword evidence="3" id="KW-1185">Reference proteome</keyword>
<name>A0AA40BB30_9PEZI</name>
<feature type="signal peptide" evidence="1">
    <location>
        <begin position="1"/>
        <end position="20"/>
    </location>
</feature>
<proteinExistence type="predicted"/>
<gene>
    <name evidence="2" type="ORF">B0H67DRAFT_678650</name>
</gene>
<evidence type="ECO:0000256" key="1">
    <source>
        <dbReference type="SAM" id="SignalP"/>
    </source>
</evidence>
<comment type="caution">
    <text evidence="2">The sequence shown here is derived from an EMBL/GenBank/DDBJ whole genome shotgun (WGS) entry which is preliminary data.</text>
</comment>
<accession>A0AA40BB30</accession>